<dbReference type="InterPro" id="IPR017972">
    <property type="entry name" value="Cyt_P450_CS"/>
</dbReference>
<dbReference type="PROSITE" id="PS00086">
    <property type="entry name" value="CYTOCHROME_P450"/>
    <property type="match status" value="1"/>
</dbReference>
<gene>
    <name evidence="4" type="ORF">HPB48_018248</name>
</gene>
<protein>
    <recommendedName>
        <fullName evidence="6">Cytochrome P450</fullName>
    </recommendedName>
</protein>
<sequence length="60" mass="6645">MSFIDKASFQPFGQGPRQCPGRNFALMQARLTVCQFISTFKISVDREHHKVGGACLLCGL</sequence>
<keyword evidence="3" id="KW-0560">Oxidoreductase</keyword>
<keyword evidence="2 3" id="KW-0503">Monooxygenase</keyword>
<dbReference type="Pfam" id="PF00067">
    <property type="entry name" value="p450"/>
    <property type="match status" value="1"/>
</dbReference>
<dbReference type="InterPro" id="IPR001128">
    <property type="entry name" value="Cyt_P450"/>
</dbReference>
<dbReference type="EMBL" id="JABSTR010000002">
    <property type="protein sequence ID" value="KAH9364656.1"/>
    <property type="molecule type" value="Genomic_DNA"/>
</dbReference>
<keyword evidence="3" id="KW-0349">Heme</keyword>
<dbReference type="Gene3D" id="1.10.630.10">
    <property type="entry name" value="Cytochrome P450"/>
    <property type="match status" value="1"/>
</dbReference>
<dbReference type="VEuPathDB" id="VectorBase:HLOH_065377"/>
<proteinExistence type="inferred from homology"/>
<comment type="similarity">
    <text evidence="1 3">Belongs to the cytochrome P450 family.</text>
</comment>
<evidence type="ECO:0000313" key="4">
    <source>
        <dbReference type="EMBL" id="KAH9364656.1"/>
    </source>
</evidence>
<keyword evidence="3" id="KW-0479">Metal-binding</keyword>
<dbReference type="OrthoDB" id="6434503at2759"/>
<name>A0A9J6FQU4_HAELO</name>
<comment type="caution">
    <text evidence="4">The sequence shown here is derived from an EMBL/GenBank/DDBJ whole genome shotgun (WGS) entry which is preliminary data.</text>
</comment>
<evidence type="ECO:0000256" key="2">
    <source>
        <dbReference type="ARBA" id="ARBA00023033"/>
    </source>
</evidence>
<keyword evidence="5" id="KW-1185">Reference proteome</keyword>
<keyword evidence="3" id="KW-0408">Iron</keyword>
<reference evidence="4 5" key="1">
    <citation type="journal article" date="2020" name="Cell">
        <title>Large-Scale Comparative Analyses of Tick Genomes Elucidate Their Genetic Diversity and Vector Capacities.</title>
        <authorList>
            <consortium name="Tick Genome and Microbiome Consortium (TIGMIC)"/>
            <person name="Jia N."/>
            <person name="Wang J."/>
            <person name="Shi W."/>
            <person name="Du L."/>
            <person name="Sun Y."/>
            <person name="Zhan W."/>
            <person name="Jiang J.F."/>
            <person name="Wang Q."/>
            <person name="Zhang B."/>
            <person name="Ji P."/>
            <person name="Bell-Sakyi L."/>
            <person name="Cui X.M."/>
            <person name="Yuan T.T."/>
            <person name="Jiang B.G."/>
            <person name="Yang W.F."/>
            <person name="Lam T.T."/>
            <person name="Chang Q.C."/>
            <person name="Ding S.J."/>
            <person name="Wang X.J."/>
            <person name="Zhu J.G."/>
            <person name="Ruan X.D."/>
            <person name="Zhao L."/>
            <person name="Wei J.T."/>
            <person name="Ye R.Z."/>
            <person name="Que T.C."/>
            <person name="Du C.H."/>
            <person name="Zhou Y.H."/>
            <person name="Cheng J.X."/>
            <person name="Dai P.F."/>
            <person name="Guo W.B."/>
            <person name="Han X.H."/>
            <person name="Huang E.J."/>
            <person name="Li L.F."/>
            <person name="Wei W."/>
            <person name="Gao Y.C."/>
            <person name="Liu J.Z."/>
            <person name="Shao H.Z."/>
            <person name="Wang X."/>
            <person name="Wang C.C."/>
            <person name="Yang T.C."/>
            <person name="Huo Q.B."/>
            <person name="Li W."/>
            <person name="Chen H.Y."/>
            <person name="Chen S.E."/>
            <person name="Zhou L.G."/>
            <person name="Ni X.B."/>
            <person name="Tian J.H."/>
            <person name="Sheng Y."/>
            <person name="Liu T."/>
            <person name="Pan Y.S."/>
            <person name="Xia L.Y."/>
            <person name="Li J."/>
            <person name="Zhao F."/>
            <person name="Cao W.C."/>
        </authorList>
    </citation>
    <scope>NUCLEOTIDE SEQUENCE [LARGE SCALE GENOMIC DNA]</scope>
    <source>
        <strain evidence="4">HaeL-2018</strain>
    </source>
</reference>
<dbReference type="GO" id="GO:0005506">
    <property type="term" value="F:iron ion binding"/>
    <property type="evidence" value="ECO:0007669"/>
    <property type="project" value="InterPro"/>
</dbReference>
<organism evidence="4 5">
    <name type="scientific">Haemaphysalis longicornis</name>
    <name type="common">Bush tick</name>
    <dbReference type="NCBI Taxonomy" id="44386"/>
    <lineage>
        <taxon>Eukaryota</taxon>
        <taxon>Metazoa</taxon>
        <taxon>Ecdysozoa</taxon>
        <taxon>Arthropoda</taxon>
        <taxon>Chelicerata</taxon>
        <taxon>Arachnida</taxon>
        <taxon>Acari</taxon>
        <taxon>Parasitiformes</taxon>
        <taxon>Ixodida</taxon>
        <taxon>Ixodoidea</taxon>
        <taxon>Ixodidae</taxon>
        <taxon>Haemaphysalinae</taxon>
        <taxon>Haemaphysalis</taxon>
    </lineage>
</organism>
<accession>A0A9J6FQU4</accession>
<evidence type="ECO:0008006" key="6">
    <source>
        <dbReference type="Google" id="ProtNLM"/>
    </source>
</evidence>
<dbReference type="GO" id="GO:0004497">
    <property type="term" value="F:monooxygenase activity"/>
    <property type="evidence" value="ECO:0007669"/>
    <property type="project" value="UniProtKB-KW"/>
</dbReference>
<dbReference type="InterPro" id="IPR036396">
    <property type="entry name" value="Cyt_P450_sf"/>
</dbReference>
<evidence type="ECO:0000256" key="1">
    <source>
        <dbReference type="ARBA" id="ARBA00010617"/>
    </source>
</evidence>
<dbReference type="AlphaFoldDB" id="A0A9J6FQU4"/>
<evidence type="ECO:0000313" key="5">
    <source>
        <dbReference type="Proteomes" id="UP000821853"/>
    </source>
</evidence>
<dbReference type="GO" id="GO:0020037">
    <property type="term" value="F:heme binding"/>
    <property type="evidence" value="ECO:0007669"/>
    <property type="project" value="InterPro"/>
</dbReference>
<evidence type="ECO:0000256" key="3">
    <source>
        <dbReference type="RuleBase" id="RU000461"/>
    </source>
</evidence>
<dbReference type="GO" id="GO:0016705">
    <property type="term" value="F:oxidoreductase activity, acting on paired donors, with incorporation or reduction of molecular oxygen"/>
    <property type="evidence" value="ECO:0007669"/>
    <property type="project" value="InterPro"/>
</dbReference>
<dbReference type="SUPFAM" id="SSF48264">
    <property type="entry name" value="Cytochrome P450"/>
    <property type="match status" value="1"/>
</dbReference>
<dbReference type="Proteomes" id="UP000821853">
    <property type="component" value="Chromosome 10"/>
</dbReference>